<keyword evidence="5" id="KW-1185">Reference proteome</keyword>
<dbReference type="Pfam" id="PF15902">
    <property type="entry name" value="Sortilin-Vps10"/>
    <property type="match status" value="1"/>
</dbReference>
<dbReference type="InterPro" id="IPR015943">
    <property type="entry name" value="WD40/YVTN_repeat-like_dom_sf"/>
</dbReference>
<sequence>MTSYVYVGLAGETAPGREVQSGLYRMAEGDSEWEMLSNGLPEVPEIRAIAVHPEQPEIVYVGTQSGPYRSTDHGEHWEKVNVPDHGLPVWSILFHPHDAKLMYAGYENCEIYRSEDGGEHWQALPVSVRFPEITMARGANPAKRVLMLGGSAADANVIYGAVEVGGMLRSMDGGEHWENLSHGQYLNDDVVDTHGVLVSRLQPGKVFGIARAGMFCSTDYGDHWQHVRIDALNDKGQTYCRDICEMPGNPRKIWVAAGANFRSDVGVLFHSKDGGDTWNRVDMGMTPSHTMFALAFDERRPNRMFCATNGGEVYGSTDVGETWQTCP</sequence>
<dbReference type="Pfam" id="PF14870">
    <property type="entry name" value="PSII_BNR"/>
    <property type="match status" value="1"/>
</dbReference>
<dbReference type="GO" id="GO:0010411">
    <property type="term" value="P:xyloglucan metabolic process"/>
    <property type="evidence" value="ECO:0007669"/>
    <property type="project" value="TreeGrafter"/>
</dbReference>
<gene>
    <name evidence="4" type="ORF">ETSY2_37130</name>
</gene>
<feature type="domain" description="Photosynthesis system II assembly factor Ycf48/Hcf136-like" evidence="2">
    <location>
        <begin position="210"/>
        <end position="325"/>
    </location>
</feature>
<evidence type="ECO:0000259" key="2">
    <source>
        <dbReference type="Pfam" id="PF14870"/>
    </source>
</evidence>
<evidence type="ECO:0000256" key="1">
    <source>
        <dbReference type="ARBA" id="ARBA00022737"/>
    </source>
</evidence>
<feature type="domain" description="Sortilin N-terminal" evidence="3">
    <location>
        <begin position="41"/>
        <end position="129"/>
    </location>
</feature>
<dbReference type="Gene3D" id="2.130.10.10">
    <property type="entry name" value="YVTN repeat-like/Quinoprotein amine dehydrogenase"/>
    <property type="match status" value="2"/>
</dbReference>
<dbReference type="Proteomes" id="UP000019140">
    <property type="component" value="Unassembled WGS sequence"/>
</dbReference>
<comment type="caution">
    <text evidence="4">The sequence shown here is derived from an EMBL/GenBank/DDBJ whole genome shotgun (WGS) entry which is preliminary data.</text>
</comment>
<proteinExistence type="predicted"/>
<evidence type="ECO:0000313" key="5">
    <source>
        <dbReference type="Proteomes" id="UP000019140"/>
    </source>
</evidence>
<dbReference type="SUPFAM" id="SSF110296">
    <property type="entry name" value="Oligoxyloglucan reducing end-specific cellobiohydrolase"/>
    <property type="match status" value="1"/>
</dbReference>
<dbReference type="PANTHER" id="PTHR43739:SF5">
    <property type="entry name" value="EXO-ALPHA-SIALIDASE"/>
    <property type="match status" value="1"/>
</dbReference>
<reference evidence="4 5" key="1">
    <citation type="journal article" date="2014" name="Nature">
        <title>An environmental bacterial taxon with a large and distinct metabolic repertoire.</title>
        <authorList>
            <person name="Wilson M.C."/>
            <person name="Mori T."/>
            <person name="Ruckert C."/>
            <person name="Uria A.R."/>
            <person name="Helf M.J."/>
            <person name="Takada K."/>
            <person name="Gernert C."/>
            <person name="Steffens U.A."/>
            <person name="Heycke N."/>
            <person name="Schmitt S."/>
            <person name="Rinke C."/>
            <person name="Helfrich E.J."/>
            <person name="Brachmann A.O."/>
            <person name="Gurgui C."/>
            <person name="Wakimoto T."/>
            <person name="Kracht M."/>
            <person name="Crusemann M."/>
            <person name="Hentschel U."/>
            <person name="Abe I."/>
            <person name="Matsunaga S."/>
            <person name="Kalinowski J."/>
            <person name="Takeyama H."/>
            <person name="Piel J."/>
        </authorList>
    </citation>
    <scope>NUCLEOTIDE SEQUENCE [LARGE SCALE GENOMIC DNA]</scope>
    <source>
        <strain evidence="5">TSY2</strain>
    </source>
</reference>
<organism evidence="4 5">
    <name type="scientific">Candidatus Entotheonella gemina</name>
    <dbReference type="NCBI Taxonomy" id="1429439"/>
    <lineage>
        <taxon>Bacteria</taxon>
        <taxon>Pseudomonadati</taxon>
        <taxon>Nitrospinota/Tectimicrobiota group</taxon>
        <taxon>Candidatus Tectimicrobiota</taxon>
        <taxon>Candidatus Entotheonellia</taxon>
        <taxon>Candidatus Entotheonellales</taxon>
        <taxon>Candidatus Entotheonellaceae</taxon>
        <taxon>Candidatus Entotheonella</taxon>
    </lineage>
</organism>
<accession>W4LVU2</accession>
<name>W4LVU2_9BACT</name>
<evidence type="ECO:0000259" key="3">
    <source>
        <dbReference type="Pfam" id="PF15902"/>
    </source>
</evidence>
<keyword evidence="1" id="KW-0677">Repeat</keyword>
<dbReference type="InterPro" id="IPR028203">
    <property type="entry name" value="PSII_CF48-like_dom"/>
</dbReference>
<dbReference type="InterPro" id="IPR052025">
    <property type="entry name" value="Xyloglucanase_GH74"/>
</dbReference>
<dbReference type="CDD" id="cd15482">
    <property type="entry name" value="Sialidase_non-viral"/>
    <property type="match status" value="1"/>
</dbReference>
<evidence type="ECO:0000313" key="4">
    <source>
        <dbReference type="EMBL" id="ETX01497.1"/>
    </source>
</evidence>
<dbReference type="PANTHER" id="PTHR43739">
    <property type="entry name" value="XYLOGLUCANASE (EUROFUNG)"/>
    <property type="match status" value="1"/>
</dbReference>
<feature type="non-terminal residue" evidence="4">
    <location>
        <position position="327"/>
    </location>
</feature>
<protein>
    <submittedName>
        <fullName evidence="4">Uncharacterized protein</fullName>
    </submittedName>
</protein>
<dbReference type="EMBL" id="AZHX01001615">
    <property type="protein sequence ID" value="ETX01497.1"/>
    <property type="molecule type" value="Genomic_DNA"/>
</dbReference>
<dbReference type="InterPro" id="IPR031778">
    <property type="entry name" value="Sortilin_N"/>
</dbReference>
<dbReference type="AlphaFoldDB" id="W4LVU2"/>
<dbReference type="HOGENOM" id="CLU_058803_0_0_7"/>